<dbReference type="OrthoDB" id="8537236at2"/>
<dbReference type="AlphaFoldDB" id="A0A4R6X5E3"/>
<evidence type="ECO:0000313" key="2">
    <source>
        <dbReference type="Proteomes" id="UP000295729"/>
    </source>
</evidence>
<reference evidence="1 2" key="1">
    <citation type="submission" date="2019-03" db="EMBL/GenBank/DDBJ databases">
        <title>Genomic Encyclopedia of Type Strains, Phase IV (KMG-IV): sequencing the most valuable type-strain genomes for metagenomic binning, comparative biology and taxonomic classification.</title>
        <authorList>
            <person name="Goeker M."/>
        </authorList>
    </citation>
    <scope>NUCLEOTIDE SEQUENCE [LARGE SCALE GENOMIC DNA]</scope>
    <source>
        <strain evidence="1 2">DSM 5604</strain>
    </source>
</reference>
<gene>
    <name evidence="1" type="ORF">C8D85_1942</name>
</gene>
<comment type="caution">
    <text evidence="1">The sequence shown here is derived from an EMBL/GenBank/DDBJ whole genome shotgun (WGS) entry which is preliminary data.</text>
</comment>
<dbReference type="InterPro" id="IPR026433">
    <property type="entry name" value="MarR_EPS"/>
</dbReference>
<name>A0A4R6X5E3_9GAMM</name>
<protein>
    <submittedName>
        <fullName evidence="1">AsnC family transcriptional regulator</fullName>
    </submittedName>
</protein>
<keyword evidence="2" id="KW-1185">Reference proteome</keyword>
<evidence type="ECO:0000313" key="1">
    <source>
        <dbReference type="EMBL" id="TDR13069.1"/>
    </source>
</evidence>
<dbReference type="EMBL" id="SNZA01000003">
    <property type="protein sequence ID" value="TDR13069.1"/>
    <property type="molecule type" value="Genomic_DNA"/>
</dbReference>
<dbReference type="Proteomes" id="UP000295729">
    <property type="component" value="Unassembled WGS sequence"/>
</dbReference>
<dbReference type="NCBIfam" id="TIGR04176">
    <property type="entry name" value="MarR_EPS"/>
    <property type="match status" value="1"/>
</dbReference>
<dbReference type="RefSeq" id="WP_133562105.1">
    <property type="nucleotide sequence ID" value="NZ_SNZA01000003.1"/>
</dbReference>
<dbReference type="InterPro" id="IPR036388">
    <property type="entry name" value="WH-like_DNA-bd_sf"/>
</dbReference>
<proteinExistence type="predicted"/>
<accession>A0A4R6X5E3</accession>
<dbReference type="Pfam" id="PF13412">
    <property type="entry name" value="HTH_24"/>
    <property type="match status" value="1"/>
</dbReference>
<dbReference type="InterPro" id="IPR036390">
    <property type="entry name" value="WH_DNA-bd_sf"/>
</dbReference>
<sequence>MLNDEYRLKILKAVEADPQISQRALAKQLGVSLGKTNFCLKALIEKGLIKAENFKNNPKKSGYLYLLTLQGIEEKTALTKAFLVRKLQEHEQLTAEIEMLRREVQSQPKYLNASPRCERQS</sequence>
<dbReference type="SUPFAM" id="SSF46785">
    <property type="entry name" value="Winged helix' DNA-binding domain"/>
    <property type="match status" value="1"/>
</dbReference>
<dbReference type="Gene3D" id="1.10.10.10">
    <property type="entry name" value="Winged helix-like DNA-binding domain superfamily/Winged helix DNA-binding domain"/>
    <property type="match status" value="1"/>
</dbReference>
<organism evidence="1 2">
    <name type="scientific">Marinomonas communis</name>
    <dbReference type="NCBI Taxonomy" id="28254"/>
    <lineage>
        <taxon>Bacteria</taxon>
        <taxon>Pseudomonadati</taxon>
        <taxon>Pseudomonadota</taxon>
        <taxon>Gammaproteobacteria</taxon>
        <taxon>Oceanospirillales</taxon>
        <taxon>Oceanospirillaceae</taxon>
        <taxon>Marinomonas</taxon>
    </lineage>
</organism>